<sequence length="131" mass="13321">MIVPRLPRLVAVLAIAAWAGVLAGQWQAAGHDRPVHLPHAVSAAIDPGSAVLVDHPHAGDGSTPHAPDSFTAAVLPRATVTAAALLAVAFVVGCVLVCGCAAVRTLRGPPDHHGVPPAGQSLLLRICIARR</sequence>
<evidence type="ECO:0000313" key="2">
    <source>
        <dbReference type="EMBL" id="BBX31020.1"/>
    </source>
</evidence>
<name>A0AAI8TK39_MYCME</name>
<dbReference type="RefSeq" id="WP_163642091.1">
    <property type="nucleotide sequence ID" value="NZ_AP022567.1"/>
</dbReference>
<organism evidence="3 5">
    <name type="scientific">Mycolicibacterium mageritense</name>
    <name type="common">Mycobacterium mageritense</name>
    <dbReference type="NCBI Taxonomy" id="53462"/>
    <lineage>
        <taxon>Bacteria</taxon>
        <taxon>Bacillati</taxon>
        <taxon>Actinomycetota</taxon>
        <taxon>Actinomycetes</taxon>
        <taxon>Mycobacteriales</taxon>
        <taxon>Mycobacteriaceae</taxon>
        <taxon>Mycolicibacterium</taxon>
    </lineage>
</organism>
<proteinExistence type="predicted"/>
<accession>A0AAI8TK39</accession>
<dbReference type="EMBL" id="AP027452">
    <property type="protein sequence ID" value="BDY26178.1"/>
    <property type="molecule type" value="Genomic_DNA"/>
</dbReference>
<reference evidence="2" key="2">
    <citation type="submission" date="2020-02" db="EMBL/GenBank/DDBJ databases">
        <authorList>
            <person name="Matsumoto Y."/>
            <person name="Motooka D."/>
            <person name="Nakamura S."/>
        </authorList>
    </citation>
    <scope>NUCLEOTIDE SEQUENCE</scope>
    <source>
        <strain evidence="2">JCM 12375</strain>
    </source>
</reference>
<feature type="transmembrane region" description="Helical" evidence="1">
    <location>
        <begin position="80"/>
        <end position="103"/>
    </location>
</feature>
<evidence type="ECO:0000313" key="3">
    <source>
        <dbReference type="EMBL" id="BDY26178.1"/>
    </source>
</evidence>
<dbReference type="EMBL" id="AP022567">
    <property type="protein sequence ID" value="BBX31020.1"/>
    <property type="molecule type" value="Genomic_DNA"/>
</dbReference>
<keyword evidence="1" id="KW-0812">Transmembrane</keyword>
<dbReference type="Proteomes" id="UP000465622">
    <property type="component" value="Chromosome"/>
</dbReference>
<keyword evidence="1" id="KW-1133">Transmembrane helix</keyword>
<dbReference type="Pfam" id="PF26327">
    <property type="entry name" value="LpqS"/>
    <property type="match status" value="1"/>
</dbReference>
<protein>
    <recommendedName>
        <fullName evidence="6">Lipoprotein LpqS</fullName>
    </recommendedName>
</protein>
<evidence type="ECO:0000256" key="1">
    <source>
        <dbReference type="SAM" id="Phobius"/>
    </source>
</evidence>
<keyword evidence="1" id="KW-0472">Membrane</keyword>
<reference evidence="3" key="3">
    <citation type="submission" date="2023-03" db="EMBL/GenBank/DDBJ databases">
        <title>Draft genome sequence of a Mycolicibacterium mageritense strain H4_3_1 isolated from a hybrid biological-inorganic system reactor.</title>
        <authorList>
            <person name="Feng X."/>
            <person name="Kazama D."/>
            <person name="Sato K."/>
            <person name="Kobayashi H."/>
        </authorList>
    </citation>
    <scope>NUCLEOTIDE SEQUENCE</scope>
    <source>
        <strain evidence="3">H4_3_1</strain>
    </source>
</reference>
<evidence type="ECO:0000313" key="4">
    <source>
        <dbReference type="Proteomes" id="UP000465622"/>
    </source>
</evidence>
<evidence type="ECO:0008006" key="6">
    <source>
        <dbReference type="Google" id="ProtNLM"/>
    </source>
</evidence>
<gene>
    <name evidence="3" type="ORF">hbim_00089</name>
    <name evidence="2" type="ORF">MMAGJ_03020</name>
</gene>
<dbReference type="AlphaFoldDB" id="A0AAI8TK39"/>
<evidence type="ECO:0000313" key="5">
    <source>
        <dbReference type="Proteomes" id="UP001241092"/>
    </source>
</evidence>
<reference evidence="2 4" key="1">
    <citation type="journal article" date="2019" name="Emerg. Microbes Infect.">
        <title>Comprehensive subspecies identification of 175 nontuberculous mycobacteria species based on 7547 genomic profiles.</title>
        <authorList>
            <person name="Matsumoto Y."/>
            <person name="Kinjo T."/>
            <person name="Motooka D."/>
            <person name="Nabeya D."/>
            <person name="Jung N."/>
            <person name="Uechi K."/>
            <person name="Horii T."/>
            <person name="Iida T."/>
            <person name="Fujita J."/>
            <person name="Nakamura S."/>
        </authorList>
    </citation>
    <scope>NUCLEOTIDE SEQUENCE [LARGE SCALE GENOMIC DNA]</scope>
    <source>
        <strain evidence="2 4">JCM 12375</strain>
    </source>
</reference>
<dbReference type="InterPro" id="IPR058714">
    <property type="entry name" value="LpqS"/>
</dbReference>
<dbReference type="Proteomes" id="UP001241092">
    <property type="component" value="Chromosome"/>
</dbReference>
<keyword evidence="4" id="KW-1185">Reference proteome</keyword>